<dbReference type="AlphaFoldDB" id="A0A0P7Z8G5"/>
<protein>
    <submittedName>
        <fullName evidence="2">Uncharacterized protein</fullName>
    </submittedName>
</protein>
<evidence type="ECO:0000313" key="2">
    <source>
        <dbReference type="EMBL" id="KPQ28381.1"/>
    </source>
</evidence>
<dbReference type="EMBL" id="LJZQ01000016">
    <property type="protein sequence ID" value="KPQ28381.1"/>
    <property type="molecule type" value="Genomic_DNA"/>
</dbReference>
<evidence type="ECO:0000256" key="1">
    <source>
        <dbReference type="SAM" id="SignalP"/>
    </source>
</evidence>
<name>A0A0P7Z8G5_9GAMM</name>
<proteinExistence type="predicted"/>
<dbReference type="Proteomes" id="UP000050416">
    <property type="component" value="Unassembled WGS sequence"/>
</dbReference>
<gene>
    <name evidence="2" type="ORF">HLUCCX14_11315</name>
</gene>
<dbReference type="PATRIC" id="fig|1305731.5.peg.713"/>
<keyword evidence="1" id="KW-0732">Signal</keyword>
<reference evidence="2 3" key="1">
    <citation type="submission" date="2015-09" db="EMBL/GenBank/DDBJ databases">
        <title>Identification and resolution of microdiversity through metagenomic sequencing of parallel consortia.</title>
        <authorList>
            <person name="Nelson W.C."/>
            <person name="Romine M.F."/>
            <person name="Lindemann S.R."/>
        </authorList>
    </citation>
    <scope>NUCLEOTIDE SEQUENCE [LARGE SCALE GENOMIC DNA]</scope>
    <source>
        <strain evidence="2">HL-55</strain>
    </source>
</reference>
<feature type="signal peptide" evidence="1">
    <location>
        <begin position="1"/>
        <end position="28"/>
    </location>
</feature>
<feature type="chain" id="PRO_5006146964" evidence="1">
    <location>
        <begin position="29"/>
        <end position="45"/>
    </location>
</feature>
<evidence type="ECO:0000313" key="3">
    <source>
        <dbReference type="Proteomes" id="UP000050416"/>
    </source>
</evidence>
<organism evidence="2 3">
    <name type="scientific">Marinobacter excellens HL-55</name>
    <dbReference type="NCBI Taxonomy" id="1305731"/>
    <lineage>
        <taxon>Bacteria</taxon>
        <taxon>Pseudomonadati</taxon>
        <taxon>Pseudomonadota</taxon>
        <taxon>Gammaproteobacteria</taxon>
        <taxon>Pseudomonadales</taxon>
        <taxon>Marinobacteraceae</taxon>
        <taxon>Marinobacter</taxon>
    </lineage>
</organism>
<sequence>MKKVEPLTMLLKFTAATVLTVFASIAPADPHNPLITTVARVADDI</sequence>
<comment type="caution">
    <text evidence="2">The sequence shown here is derived from an EMBL/GenBank/DDBJ whole genome shotgun (WGS) entry which is preliminary data.</text>
</comment>
<accession>A0A0P7Z8G5</accession>
<dbReference type="STRING" id="1305731.GCA_000934705_00975"/>